<organism evidence="8 9">
    <name type="scientific">Fusarium oxysporum (strain Fo5176)</name>
    <name type="common">Fusarium vascular wilt</name>
    <dbReference type="NCBI Taxonomy" id="660025"/>
    <lineage>
        <taxon>Eukaryota</taxon>
        <taxon>Fungi</taxon>
        <taxon>Dikarya</taxon>
        <taxon>Ascomycota</taxon>
        <taxon>Pezizomycotina</taxon>
        <taxon>Sordariomycetes</taxon>
        <taxon>Hypocreomycetidae</taxon>
        <taxon>Hypocreales</taxon>
        <taxon>Nectriaceae</taxon>
        <taxon>Fusarium</taxon>
        <taxon>Fusarium oxysporum species complex</taxon>
    </lineage>
</organism>
<evidence type="ECO:0000259" key="7">
    <source>
        <dbReference type="SMART" id="SM00906"/>
    </source>
</evidence>
<dbReference type="PANTHER" id="PTHR47338:SF4">
    <property type="entry name" value="ZN(II)2CYS6 TRANSCRIPTION FACTOR (EUROFUNG)"/>
    <property type="match status" value="1"/>
</dbReference>
<sequence length="804" mass="87324">MTTSIYDAMNVPHIPGVHPVAIPRPQVGIERLPTRRMSNEPRESMNCKSCRKRKHRRAGPDPAAQANSAADAVPKKRGPKTDVLEALLKRVDGLEAKLREKGEDDVSLASSNLPGAGKGEASENGSQVTEVGESIIKRATVDAPQAEVLLDTYFARFHGKPYYIVDESSIRQRLQLNQLPRFLSFAISAVAASAFTATGKGKKAYMLMTSATGMAMALEIHKETDGQARMTPVEREMRRRLFWTCYLLDRFQATGSKRPSLISDNTIMLRLPSWSPNSSSLPVEGEFFQTGSNLQYFQGSDKKPQGSMGMLIDITRVLGNTNRYLAAGGVKGDSHFPWHTLSTISKIRQDLDVWASGTEDVFSNLGTLFGQADSTILLLSKVIYHLIHCLIYRPFLPIDLAELAETGQHQSWQIEATNMCFLHANAIMELIQLGKQSGIVDWPAFIGYCVCTAGTVHVHGAHYSQQGNQGEFNVFSSAAEFLSREMQFLSELRYAWATIQHQRETLQDISHAHGELVKALSRSSMRYTPGFHSEDFFDRYSNIGGPGGPSFSFDAANLRLADVAVDMGAGPTAEDTLRNNDGLQRPSLKRKNTAPPGPINRRRPDVKVISSLAPSASGLPTPGTARRSFSYTSGGMPHSSPGLLATPTSIPTHHENQEMYTMHDHMGGDASANNAAVAAAAAAGFTMSPTSHAVSSHNMHPMGGAPFSPPYSYGSGSSITNAGPGMINEANGGYDAMFGTVPTNAFGSPAAWHGDDSHTKMHLNQIRPAATSPGARSNNGSTGNRPRRGERTHSWLFLSKLAEK</sequence>
<evidence type="ECO:0000256" key="3">
    <source>
        <dbReference type="ARBA" id="ARBA00023015"/>
    </source>
</evidence>
<dbReference type="Pfam" id="PF04082">
    <property type="entry name" value="Fungal_trans"/>
    <property type="match status" value="1"/>
</dbReference>
<feature type="region of interest" description="Disordered" evidence="6">
    <location>
        <begin position="100"/>
        <end position="127"/>
    </location>
</feature>
<proteinExistence type="predicted"/>
<name>A0A0D2XN49_FUSOF</name>
<keyword evidence="3" id="KW-0805">Transcription regulation</keyword>
<keyword evidence="4" id="KW-0804">Transcription</keyword>
<feature type="domain" description="Xylanolytic transcriptional activator regulatory" evidence="7">
    <location>
        <begin position="204"/>
        <end position="278"/>
    </location>
</feature>
<dbReference type="CDD" id="cd12148">
    <property type="entry name" value="fungal_TF_MHR"/>
    <property type="match status" value="1"/>
</dbReference>
<dbReference type="SMART" id="SM00906">
    <property type="entry name" value="Fungal_trans"/>
    <property type="match status" value="1"/>
</dbReference>
<dbReference type="PANTHER" id="PTHR47338">
    <property type="entry name" value="ZN(II)2CYS6 TRANSCRIPTION FACTOR (EUROFUNG)-RELATED"/>
    <property type="match status" value="1"/>
</dbReference>
<keyword evidence="5" id="KW-0539">Nucleus</keyword>
<dbReference type="EnsemblFungi" id="FOXG_05378T0">
    <property type="protein sequence ID" value="FOXG_05378P0"/>
    <property type="gene ID" value="FOXG_05378"/>
</dbReference>
<dbReference type="GO" id="GO:0005634">
    <property type="term" value="C:nucleus"/>
    <property type="evidence" value="ECO:0007669"/>
    <property type="project" value="UniProtKB-SubCell"/>
</dbReference>
<dbReference type="GO" id="GO:0003677">
    <property type="term" value="F:DNA binding"/>
    <property type="evidence" value="ECO:0007669"/>
    <property type="project" value="InterPro"/>
</dbReference>
<protein>
    <recommendedName>
        <fullName evidence="7">Xylanolytic transcriptional activator regulatory domain-containing protein</fullName>
    </recommendedName>
</protein>
<dbReference type="InterPro" id="IPR050815">
    <property type="entry name" value="TF_fung"/>
</dbReference>
<comment type="subcellular location">
    <subcellularLocation>
        <location evidence="1">Nucleus</location>
    </subcellularLocation>
</comment>
<evidence type="ECO:0000256" key="1">
    <source>
        <dbReference type="ARBA" id="ARBA00004123"/>
    </source>
</evidence>
<accession>A0A0D2XN49</accession>
<dbReference type="InterPro" id="IPR007219">
    <property type="entry name" value="XnlR_reg_dom"/>
</dbReference>
<dbReference type="GO" id="GO:0006351">
    <property type="term" value="P:DNA-templated transcription"/>
    <property type="evidence" value="ECO:0007669"/>
    <property type="project" value="InterPro"/>
</dbReference>
<evidence type="ECO:0000256" key="5">
    <source>
        <dbReference type="ARBA" id="ARBA00023242"/>
    </source>
</evidence>
<reference evidence="8" key="2">
    <citation type="submission" date="2025-08" db="UniProtKB">
        <authorList>
            <consortium name="EnsemblFungi"/>
        </authorList>
    </citation>
    <scope>IDENTIFICATION</scope>
    <source>
        <strain evidence="8">4287 / CBS 123668 / FGSC 9935 / NRRL 34936</strain>
    </source>
</reference>
<dbReference type="GO" id="GO:0008270">
    <property type="term" value="F:zinc ion binding"/>
    <property type="evidence" value="ECO:0007669"/>
    <property type="project" value="InterPro"/>
</dbReference>
<keyword evidence="2" id="KW-0479">Metal-binding</keyword>
<evidence type="ECO:0000256" key="4">
    <source>
        <dbReference type="ARBA" id="ARBA00023163"/>
    </source>
</evidence>
<feature type="compositionally biased region" description="Polar residues" evidence="6">
    <location>
        <begin position="774"/>
        <end position="784"/>
    </location>
</feature>
<feature type="region of interest" description="Disordered" evidence="6">
    <location>
        <begin position="570"/>
        <end position="641"/>
    </location>
</feature>
<dbReference type="Proteomes" id="UP000002489">
    <property type="component" value="Unassembled WGS sequence"/>
</dbReference>
<dbReference type="STRING" id="426428.A0A0D2XN49"/>
<feature type="region of interest" description="Disordered" evidence="6">
    <location>
        <begin position="768"/>
        <end position="796"/>
    </location>
</feature>
<feature type="compositionally biased region" description="Low complexity" evidence="6">
    <location>
        <begin position="60"/>
        <end position="72"/>
    </location>
</feature>
<evidence type="ECO:0000313" key="9">
    <source>
        <dbReference type="Proteomes" id="UP000002489"/>
    </source>
</evidence>
<evidence type="ECO:0000256" key="2">
    <source>
        <dbReference type="ARBA" id="ARBA00022723"/>
    </source>
</evidence>
<dbReference type="GO" id="GO:0000981">
    <property type="term" value="F:DNA-binding transcription factor activity, RNA polymerase II-specific"/>
    <property type="evidence" value="ECO:0007669"/>
    <property type="project" value="InterPro"/>
</dbReference>
<feature type="region of interest" description="Disordered" evidence="6">
    <location>
        <begin position="33"/>
        <end position="78"/>
    </location>
</feature>
<dbReference type="AlphaFoldDB" id="A0A0D2XN49"/>
<evidence type="ECO:0000256" key="6">
    <source>
        <dbReference type="SAM" id="MobiDB-lite"/>
    </source>
</evidence>
<evidence type="ECO:0000313" key="8">
    <source>
        <dbReference type="EnsemblFungi" id="FOXG_05378P0"/>
    </source>
</evidence>
<reference evidence="9" key="1">
    <citation type="journal article" date="2012" name="Mol. Plant Microbe Interact.">
        <title>A highly conserved effector in Fusarium oxysporum is required for full virulence on Arabidopsis.</title>
        <authorList>
            <person name="Thatcher L.F."/>
            <person name="Gardiner D.M."/>
            <person name="Kazan K."/>
            <person name="Manners J."/>
        </authorList>
    </citation>
    <scope>NUCLEOTIDE SEQUENCE [LARGE SCALE GENOMIC DNA]</scope>
    <source>
        <strain evidence="9">Fo5176</strain>
    </source>
</reference>